<feature type="transmembrane region" description="Helical" evidence="8">
    <location>
        <begin position="136"/>
        <end position="159"/>
    </location>
</feature>
<dbReference type="RefSeq" id="XP_003578045.1">
    <property type="nucleotide sequence ID" value="XM_003577997.4"/>
</dbReference>
<evidence type="ECO:0000259" key="9">
    <source>
        <dbReference type="PROSITE" id="PS50850"/>
    </source>
</evidence>
<dbReference type="GO" id="GO:0016020">
    <property type="term" value="C:membrane"/>
    <property type="evidence" value="ECO:0000318"/>
    <property type="project" value="GO_Central"/>
</dbReference>
<dbReference type="PROSITE" id="PS50850">
    <property type="entry name" value="MFS"/>
    <property type="match status" value="1"/>
</dbReference>
<keyword evidence="12" id="KW-1185">Reference proteome</keyword>
<dbReference type="OMA" id="DKDKPFW"/>
<evidence type="ECO:0000313" key="10">
    <source>
        <dbReference type="EMBL" id="KQJ90042.1"/>
    </source>
</evidence>
<organism evidence="10">
    <name type="scientific">Brachypodium distachyon</name>
    <name type="common">Purple false brome</name>
    <name type="synonym">Trachynia distachya</name>
    <dbReference type="NCBI Taxonomy" id="15368"/>
    <lineage>
        <taxon>Eukaryota</taxon>
        <taxon>Viridiplantae</taxon>
        <taxon>Streptophyta</taxon>
        <taxon>Embryophyta</taxon>
        <taxon>Tracheophyta</taxon>
        <taxon>Spermatophyta</taxon>
        <taxon>Magnoliopsida</taxon>
        <taxon>Liliopsida</taxon>
        <taxon>Poales</taxon>
        <taxon>Poaceae</taxon>
        <taxon>BOP clade</taxon>
        <taxon>Pooideae</taxon>
        <taxon>Stipodae</taxon>
        <taxon>Brachypodieae</taxon>
        <taxon>Brachypodium</taxon>
    </lineage>
</organism>
<keyword evidence="4 8" id="KW-1133">Transmembrane helix</keyword>
<evidence type="ECO:0000256" key="2">
    <source>
        <dbReference type="ARBA" id="ARBA00022448"/>
    </source>
</evidence>
<dbReference type="CDD" id="cd17328">
    <property type="entry name" value="MFS_spinster_like"/>
    <property type="match status" value="1"/>
</dbReference>
<reference evidence="11" key="3">
    <citation type="submission" date="2018-08" db="UniProtKB">
        <authorList>
            <consortium name="EnsemblPlants"/>
        </authorList>
    </citation>
    <scope>IDENTIFICATION</scope>
    <source>
        <strain evidence="11">cv. Bd21</strain>
    </source>
</reference>
<dbReference type="Gramene" id="KQJ90042">
    <property type="protein sequence ID" value="KQJ90042"/>
    <property type="gene ID" value="BRADI_4g29140v3"/>
</dbReference>
<reference evidence="10 11" key="1">
    <citation type="journal article" date="2010" name="Nature">
        <title>Genome sequencing and analysis of the model grass Brachypodium distachyon.</title>
        <authorList>
            <consortium name="International Brachypodium Initiative"/>
        </authorList>
    </citation>
    <scope>NUCLEOTIDE SEQUENCE [LARGE SCALE GENOMIC DNA]</scope>
    <source>
        <strain evidence="10 11">Bd21</strain>
    </source>
</reference>
<feature type="transmembrane region" description="Helical" evidence="8">
    <location>
        <begin position="171"/>
        <end position="191"/>
    </location>
</feature>
<dbReference type="InterPro" id="IPR011701">
    <property type="entry name" value="MFS"/>
</dbReference>
<keyword evidence="2" id="KW-0813">Transport</keyword>
<reference evidence="10" key="2">
    <citation type="submission" date="2017-06" db="EMBL/GenBank/DDBJ databases">
        <title>WGS assembly of Brachypodium distachyon.</title>
        <authorList>
            <consortium name="The International Brachypodium Initiative"/>
            <person name="Lucas S."/>
            <person name="Harmon-Smith M."/>
            <person name="Lail K."/>
            <person name="Tice H."/>
            <person name="Grimwood J."/>
            <person name="Bruce D."/>
            <person name="Barry K."/>
            <person name="Shu S."/>
            <person name="Lindquist E."/>
            <person name="Wang M."/>
            <person name="Pitluck S."/>
            <person name="Vogel J.P."/>
            <person name="Garvin D.F."/>
            <person name="Mockler T.C."/>
            <person name="Schmutz J."/>
            <person name="Rokhsar D."/>
            <person name="Bevan M.W."/>
        </authorList>
    </citation>
    <scope>NUCLEOTIDE SEQUENCE</scope>
    <source>
        <strain evidence="10">Bd21</strain>
    </source>
</reference>
<feature type="transmembrane region" description="Helical" evidence="8">
    <location>
        <begin position="380"/>
        <end position="397"/>
    </location>
</feature>
<evidence type="ECO:0000256" key="8">
    <source>
        <dbReference type="SAM" id="Phobius"/>
    </source>
</evidence>
<keyword evidence="5 8" id="KW-0472">Membrane</keyword>
<feature type="transmembrane region" description="Helical" evidence="8">
    <location>
        <begin position="337"/>
        <end position="359"/>
    </location>
</feature>
<feature type="transmembrane region" description="Helical" evidence="8">
    <location>
        <begin position="76"/>
        <end position="95"/>
    </location>
</feature>
<feature type="region of interest" description="Disordered" evidence="7">
    <location>
        <begin position="480"/>
        <end position="505"/>
    </location>
</feature>
<feature type="domain" description="Major facilitator superfamily (MFS) profile" evidence="9">
    <location>
        <begin position="12"/>
        <end position="450"/>
    </location>
</feature>
<evidence type="ECO:0000256" key="6">
    <source>
        <dbReference type="ARBA" id="ARBA00024338"/>
    </source>
</evidence>
<dbReference type="OrthoDB" id="440755at2759"/>
<dbReference type="KEGG" id="bdi:100840971"/>
<dbReference type="InterPro" id="IPR044770">
    <property type="entry name" value="MFS_spinster-like"/>
</dbReference>
<dbReference type="InterPro" id="IPR020846">
    <property type="entry name" value="MFS_dom"/>
</dbReference>
<feature type="transmembrane region" description="Helical" evidence="8">
    <location>
        <begin position="300"/>
        <end position="325"/>
    </location>
</feature>
<comment type="subcellular location">
    <subcellularLocation>
        <location evidence="1">Membrane</location>
        <topology evidence="1">Multi-pass membrane protein</topology>
    </subcellularLocation>
</comment>
<evidence type="ECO:0000256" key="5">
    <source>
        <dbReference type="ARBA" id="ARBA00023136"/>
    </source>
</evidence>
<comment type="similarity">
    <text evidence="6">Belongs to the major facilitator superfamily. Spinster (TC 2.A.1.49) family.</text>
</comment>
<dbReference type="Gene3D" id="1.20.1250.20">
    <property type="entry name" value="MFS general substrate transporter like domains"/>
    <property type="match status" value="1"/>
</dbReference>
<sequence>MGSGAAWQERRTLVLVNLASIMERADEALLPAVYREVGAALHTTPTGLGALTLYRSIVQAGCYPLAAYAASRHNRAHVIAVGAFLWAAATFLVAISETFLQVAISRGLNGIGLALVIPAVQSLVADSTDDEHRGTAFGWLQLTSSIGAIIGGFAALLLAPTTIFGVAGWRFAFHLVAAISVAVGVLVWFFAVDPNFSTADEAGGSRHALREKRSAWDEAKELLREARSVIQIPTFQIFVAQGVSGSFPWSALSFLSMWLELVGFSHGETAVLGVVFAVAIALGGLLGGKMGDALARRYPNAGRIVLSQISAGLAVPLAGILLLGLPDDPSTGVAHGLVLFIMGLIISWNSAATNSPIFAEIVPVKSRTSIYALDRSFESILASFAPPAVGFLSQHVYGFRLADAGKKSKSSTVERDRENAASLAKALYTAIAIPMTICALIYGFLYRTYPRDRERARMQSLIQSELQDMELEEDAGGDERFELFESGADDDGDVGTEKLLANRDS</sequence>
<evidence type="ECO:0000313" key="11">
    <source>
        <dbReference type="EnsemblPlants" id="KQJ90042"/>
    </source>
</evidence>
<evidence type="ECO:0000256" key="1">
    <source>
        <dbReference type="ARBA" id="ARBA00004141"/>
    </source>
</evidence>
<dbReference type="GeneID" id="100840971"/>
<protein>
    <recommendedName>
        <fullName evidence="9">Major facilitator superfamily (MFS) profile domain-containing protein</fullName>
    </recommendedName>
</protein>
<accession>I1IPR1</accession>
<dbReference type="STRING" id="15368.I1IPR1"/>
<feature type="transmembrane region" description="Helical" evidence="8">
    <location>
        <begin position="269"/>
        <end position="288"/>
    </location>
</feature>
<dbReference type="SUPFAM" id="SSF103473">
    <property type="entry name" value="MFS general substrate transporter"/>
    <property type="match status" value="1"/>
</dbReference>
<evidence type="ECO:0000256" key="3">
    <source>
        <dbReference type="ARBA" id="ARBA00022692"/>
    </source>
</evidence>
<dbReference type="Pfam" id="PF07690">
    <property type="entry name" value="MFS_1"/>
    <property type="match status" value="1"/>
</dbReference>
<dbReference type="GO" id="GO:0022857">
    <property type="term" value="F:transmembrane transporter activity"/>
    <property type="evidence" value="ECO:0000318"/>
    <property type="project" value="GO_Central"/>
</dbReference>
<dbReference type="PANTHER" id="PTHR23505:SF86">
    <property type="entry name" value="MAJOR FACILITATOR SUPERFAMILY (MFS) PROFILE DOMAIN-CONTAINING PROTEIN"/>
    <property type="match status" value="1"/>
</dbReference>
<evidence type="ECO:0000256" key="4">
    <source>
        <dbReference type="ARBA" id="ARBA00022989"/>
    </source>
</evidence>
<proteinExistence type="inferred from homology"/>
<evidence type="ECO:0000313" key="12">
    <source>
        <dbReference type="Proteomes" id="UP000008810"/>
    </source>
</evidence>
<dbReference type="Proteomes" id="UP000008810">
    <property type="component" value="Chromosome 4"/>
</dbReference>
<name>I1IPR1_BRADI</name>
<dbReference type="HOGENOM" id="CLU_001265_15_0_1"/>
<dbReference type="EMBL" id="CM000883">
    <property type="protein sequence ID" value="KQJ90042.1"/>
    <property type="molecule type" value="Genomic_DNA"/>
</dbReference>
<keyword evidence="3 8" id="KW-0812">Transmembrane</keyword>
<feature type="transmembrane region" description="Helical" evidence="8">
    <location>
        <begin position="426"/>
        <end position="445"/>
    </location>
</feature>
<dbReference type="AlphaFoldDB" id="I1IPR1"/>
<evidence type="ECO:0000256" key="7">
    <source>
        <dbReference type="SAM" id="MobiDB-lite"/>
    </source>
</evidence>
<dbReference type="InterPro" id="IPR036259">
    <property type="entry name" value="MFS_trans_sf"/>
</dbReference>
<dbReference type="EnsemblPlants" id="KQJ90042">
    <property type="protein sequence ID" value="KQJ90042"/>
    <property type="gene ID" value="BRADI_4g29140v3"/>
</dbReference>
<dbReference type="eggNOG" id="KOG1330">
    <property type="taxonomic scope" value="Eukaryota"/>
</dbReference>
<dbReference type="PANTHER" id="PTHR23505">
    <property type="entry name" value="SPINSTER"/>
    <property type="match status" value="1"/>
</dbReference>
<feature type="transmembrane region" description="Helical" evidence="8">
    <location>
        <begin position="107"/>
        <end position="124"/>
    </location>
</feature>
<gene>
    <name evidence="11" type="primary">LOC100840971</name>
    <name evidence="10" type="ORF">BRADI_4g29140v3</name>
</gene>